<proteinExistence type="inferred from homology"/>
<dbReference type="Pfam" id="PF09084">
    <property type="entry name" value="NMT1"/>
    <property type="match status" value="1"/>
</dbReference>
<evidence type="ECO:0000313" key="7">
    <source>
        <dbReference type="Proteomes" id="UP001500621"/>
    </source>
</evidence>
<comment type="subcellular location">
    <subcellularLocation>
        <location evidence="1">Periplasm</location>
    </subcellularLocation>
</comment>
<dbReference type="SUPFAM" id="SSF53850">
    <property type="entry name" value="Periplasmic binding protein-like II"/>
    <property type="match status" value="1"/>
</dbReference>
<protein>
    <submittedName>
        <fullName evidence="6">ABC transporter substrate-binding protein</fullName>
    </submittedName>
</protein>
<organism evidence="6 7">
    <name type="scientific">Nocardioides nanhaiensis</name>
    <dbReference type="NCBI Taxonomy" id="1476871"/>
    <lineage>
        <taxon>Bacteria</taxon>
        <taxon>Bacillati</taxon>
        <taxon>Actinomycetota</taxon>
        <taxon>Actinomycetes</taxon>
        <taxon>Propionibacteriales</taxon>
        <taxon>Nocardioidaceae</taxon>
        <taxon>Nocardioides</taxon>
    </lineage>
</organism>
<accession>A0ABP8VV68</accession>
<dbReference type="RefSeq" id="WP_345262725.1">
    <property type="nucleotide sequence ID" value="NZ_BAABIM010000001.1"/>
</dbReference>
<feature type="chain" id="PRO_5047005621" evidence="4">
    <location>
        <begin position="18"/>
        <end position="342"/>
    </location>
</feature>
<dbReference type="PROSITE" id="PS51257">
    <property type="entry name" value="PROKAR_LIPOPROTEIN"/>
    <property type="match status" value="1"/>
</dbReference>
<evidence type="ECO:0000256" key="2">
    <source>
        <dbReference type="ARBA" id="ARBA00010742"/>
    </source>
</evidence>
<dbReference type="InterPro" id="IPR015168">
    <property type="entry name" value="SsuA/THI5"/>
</dbReference>
<keyword evidence="7" id="KW-1185">Reference proteome</keyword>
<dbReference type="EMBL" id="BAABIM010000001">
    <property type="protein sequence ID" value="GAA4672824.1"/>
    <property type="molecule type" value="Genomic_DNA"/>
</dbReference>
<name>A0ABP8VV68_9ACTN</name>
<dbReference type="Gene3D" id="3.40.190.10">
    <property type="entry name" value="Periplasmic binding protein-like II"/>
    <property type="match status" value="2"/>
</dbReference>
<evidence type="ECO:0000313" key="6">
    <source>
        <dbReference type="EMBL" id="GAA4672824.1"/>
    </source>
</evidence>
<evidence type="ECO:0000256" key="3">
    <source>
        <dbReference type="ARBA" id="ARBA00022729"/>
    </source>
</evidence>
<gene>
    <name evidence="6" type="ORF">GCM10023226_07190</name>
</gene>
<sequence length="342" mass="36579">MKRTLITLAAAATLALAGCGALDETPENEEAAEGATTVKVGYLHTIAVDDKLHYGLENGYFADEDINIEATQFDTGIAVSQALASGAIDVAIMGGVTSNFPAQGQGKIFMVNSIETATARLYVQPDSGIESVEDLPGKSLITTEGTTADVFLNAAMKAADVERDSVEVVNAAMPDAVQAFVSGSVDAIALWVPFDLRVKEGMPDAVEVDNAGNYEEAAVADGWIANNDWYEENEEAMAAIIRGWLTSNEAFQEDPDAALAEVHEVAYEGQATIEDLEYQVQFQENNSNADWVQMYEDGTVSDVIGTAEQAYVDLGGLPEFVDPDEFFDTSLFIETAREAGVE</sequence>
<evidence type="ECO:0000256" key="1">
    <source>
        <dbReference type="ARBA" id="ARBA00004418"/>
    </source>
</evidence>
<dbReference type="PANTHER" id="PTHR30024:SF47">
    <property type="entry name" value="TAURINE-BINDING PERIPLASMIC PROTEIN"/>
    <property type="match status" value="1"/>
</dbReference>
<dbReference type="PANTHER" id="PTHR30024">
    <property type="entry name" value="ALIPHATIC SULFONATES-BINDING PROTEIN-RELATED"/>
    <property type="match status" value="1"/>
</dbReference>
<comment type="caution">
    <text evidence="6">The sequence shown here is derived from an EMBL/GenBank/DDBJ whole genome shotgun (WGS) entry which is preliminary data.</text>
</comment>
<feature type="domain" description="SsuA/THI5-like" evidence="5">
    <location>
        <begin position="55"/>
        <end position="258"/>
    </location>
</feature>
<reference evidence="7" key="1">
    <citation type="journal article" date="2019" name="Int. J. Syst. Evol. Microbiol.">
        <title>The Global Catalogue of Microorganisms (GCM) 10K type strain sequencing project: providing services to taxonomists for standard genome sequencing and annotation.</title>
        <authorList>
            <consortium name="The Broad Institute Genomics Platform"/>
            <consortium name="The Broad Institute Genome Sequencing Center for Infectious Disease"/>
            <person name="Wu L."/>
            <person name="Ma J."/>
        </authorList>
    </citation>
    <scope>NUCLEOTIDE SEQUENCE [LARGE SCALE GENOMIC DNA]</scope>
    <source>
        <strain evidence="7">JCM 18127</strain>
    </source>
</reference>
<evidence type="ECO:0000259" key="5">
    <source>
        <dbReference type="Pfam" id="PF09084"/>
    </source>
</evidence>
<comment type="similarity">
    <text evidence="2">Belongs to the bacterial solute-binding protein SsuA/TauA family.</text>
</comment>
<dbReference type="Proteomes" id="UP001500621">
    <property type="component" value="Unassembled WGS sequence"/>
</dbReference>
<evidence type="ECO:0000256" key="4">
    <source>
        <dbReference type="SAM" id="SignalP"/>
    </source>
</evidence>
<feature type="signal peptide" evidence="4">
    <location>
        <begin position="1"/>
        <end position="17"/>
    </location>
</feature>
<keyword evidence="3 4" id="KW-0732">Signal</keyword>